<dbReference type="Proteomes" id="UP001217838">
    <property type="component" value="Unassembled WGS sequence"/>
</dbReference>
<accession>A0ABT5BIT6</accession>
<dbReference type="EC" id="2.3.1.39" evidence="1 6"/>
<dbReference type="EMBL" id="JAQNDN010000024">
    <property type="protein sequence ID" value="MDC0674075.1"/>
    <property type="molecule type" value="Genomic_DNA"/>
</dbReference>
<evidence type="ECO:0000313" key="9">
    <source>
        <dbReference type="Proteomes" id="UP001217838"/>
    </source>
</evidence>
<dbReference type="PANTHER" id="PTHR42681">
    <property type="entry name" value="MALONYL-COA-ACYL CARRIER PROTEIN TRANSACYLASE, MITOCHONDRIAL"/>
    <property type="match status" value="1"/>
</dbReference>
<dbReference type="InterPro" id="IPR016035">
    <property type="entry name" value="Acyl_Trfase/lysoPLipase"/>
</dbReference>
<dbReference type="InterPro" id="IPR001227">
    <property type="entry name" value="Ac_transferase_dom_sf"/>
</dbReference>
<comment type="catalytic activity">
    <reaction evidence="5 6">
        <text>holo-[ACP] + malonyl-CoA = malonyl-[ACP] + CoA</text>
        <dbReference type="Rhea" id="RHEA:41792"/>
        <dbReference type="Rhea" id="RHEA-COMP:9623"/>
        <dbReference type="Rhea" id="RHEA-COMP:9685"/>
        <dbReference type="ChEBI" id="CHEBI:57287"/>
        <dbReference type="ChEBI" id="CHEBI:57384"/>
        <dbReference type="ChEBI" id="CHEBI:64479"/>
        <dbReference type="ChEBI" id="CHEBI:78449"/>
        <dbReference type="EC" id="2.3.1.39"/>
    </reaction>
</comment>
<dbReference type="InterPro" id="IPR050858">
    <property type="entry name" value="Mal-CoA-ACP_Trans/PKS_FabD"/>
</dbReference>
<evidence type="ECO:0000256" key="2">
    <source>
        <dbReference type="ARBA" id="ARBA00018953"/>
    </source>
</evidence>
<dbReference type="NCBIfam" id="TIGR00128">
    <property type="entry name" value="fabD"/>
    <property type="match status" value="1"/>
</dbReference>
<dbReference type="Pfam" id="PF00698">
    <property type="entry name" value="Acyl_transf_1"/>
    <property type="match status" value="1"/>
</dbReference>
<evidence type="ECO:0000256" key="6">
    <source>
        <dbReference type="PIRNR" id="PIRNR000446"/>
    </source>
</evidence>
<evidence type="ECO:0000256" key="5">
    <source>
        <dbReference type="ARBA" id="ARBA00048462"/>
    </source>
</evidence>
<dbReference type="Gene3D" id="3.40.366.10">
    <property type="entry name" value="Malonyl-Coenzyme A Acyl Carrier Protein, domain 2"/>
    <property type="match status" value="1"/>
</dbReference>
<reference evidence="8 9" key="1">
    <citation type="submission" date="2022-11" db="EMBL/GenBank/DDBJ databases">
        <title>Minimal conservation of predation-associated metabolite biosynthetic gene clusters underscores biosynthetic potential of Myxococcota including descriptions for ten novel species: Archangium lansinium sp. nov., Myxococcus landrumus sp. nov., Nannocystis bai.</title>
        <authorList>
            <person name="Ahearne A."/>
            <person name="Stevens C."/>
            <person name="Dowd S."/>
        </authorList>
    </citation>
    <scope>NUCLEOTIDE SEQUENCE [LARGE SCALE GENOMIC DNA]</scope>
    <source>
        <strain evidence="8 9">NCELM</strain>
    </source>
</reference>
<keyword evidence="3 6" id="KW-0808">Transferase</keyword>
<dbReference type="SMART" id="SM00827">
    <property type="entry name" value="PKS_AT"/>
    <property type="match status" value="1"/>
</dbReference>
<dbReference type="InterPro" id="IPR016036">
    <property type="entry name" value="Malonyl_transacylase_ACP-bd"/>
</dbReference>
<proteinExistence type="inferred from homology"/>
<evidence type="ECO:0000313" key="8">
    <source>
        <dbReference type="EMBL" id="MDC0674075.1"/>
    </source>
</evidence>
<feature type="domain" description="Malonyl-CoA:ACP transacylase (MAT)" evidence="7">
    <location>
        <begin position="21"/>
        <end position="319"/>
    </location>
</feature>
<dbReference type="InterPro" id="IPR014043">
    <property type="entry name" value="Acyl_transferase_dom"/>
</dbReference>
<gene>
    <name evidence="8" type="primary">fabD</name>
    <name evidence="8" type="ORF">POL58_40385</name>
</gene>
<dbReference type="PANTHER" id="PTHR42681:SF1">
    <property type="entry name" value="MALONYL-COA-ACYL CARRIER PROTEIN TRANSACYLASE, MITOCHONDRIAL"/>
    <property type="match status" value="1"/>
</dbReference>
<evidence type="ECO:0000256" key="1">
    <source>
        <dbReference type="ARBA" id="ARBA00013258"/>
    </source>
</evidence>
<dbReference type="RefSeq" id="WP_267679983.1">
    <property type="nucleotide sequence ID" value="NZ_JAQNDN010000024.1"/>
</dbReference>
<dbReference type="SUPFAM" id="SSF52151">
    <property type="entry name" value="FabD/lysophospholipase-like"/>
    <property type="match status" value="1"/>
</dbReference>
<comment type="similarity">
    <text evidence="6">Belongs to the fabD family.</text>
</comment>
<dbReference type="PIRSF" id="PIRSF000446">
    <property type="entry name" value="Mct"/>
    <property type="match status" value="1"/>
</dbReference>
<organism evidence="8 9">
    <name type="scientific">Nannocystis radixulma</name>
    <dbReference type="NCBI Taxonomy" id="2995305"/>
    <lineage>
        <taxon>Bacteria</taxon>
        <taxon>Pseudomonadati</taxon>
        <taxon>Myxococcota</taxon>
        <taxon>Polyangia</taxon>
        <taxon>Nannocystales</taxon>
        <taxon>Nannocystaceae</taxon>
        <taxon>Nannocystis</taxon>
    </lineage>
</organism>
<evidence type="ECO:0000256" key="4">
    <source>
        <dbReference type="ARBA" id="ARBA00023315"/>
    </source>
</evidence>
<dbReference type="GO" id="GO:0004314">
    <property type="term" value="F:[acyl-carrier-protein] S-malonyltransferase activity"/>
    <property type="evidence" value="ECO:0007669"/>
    <property type="project" value="UniProtKB-EC"/>
</dbReference>
<dbReference type="Gene3D" id="3.30.70.250">
    <property type="entry name" value="Malonyl-CoA ACP transacylase, ACP-binding"/>
    <property type="match status" value="1"/>
</dbReference>
<protein>
    <recommendedName>
        <fullName evidence="2 6">Malonyl CoA-acyl carrier protein transacylase</fullName>
        <ecNumber evidence="1 6">2.3.1.39</ecNumber>
    </recommendedName>
</protein>
<evidence type="ECO:0000259" key="7">
    <source>
        <dbReference type="SMART" id="SM00827"/>
    </source>
</evidence>
<name>A0ABT5BIT6_9BACT</name>
<dbReference type="InterPro" id="IPR004410">
    <property type="entry name" value="Malonyl_CoA-ACP_transAc_FabD"/>
</dbReference>
<keyword evidence="4 6" id="KW-0012">Acyltransferase</keyword>
<comment type="caution">
    <text evidence="8">The sequence shown here is derived from an EMBL/GenBank/DDBJ whole genome shotgun (WGS) entry which is preliminary data.</text>
</comment>
<keyword evidence="9" id="KW-1185">Reference proteome</keyword>
<sequence length="327" mass="33815">MNEHVSSDSSSAGVARPLAFLFPGQGSQEPGMGKALAEAFPAARRVFAEADDALGESLSRLCFEGPAEALAQTANTQPAILTCSIAVWTVVTSELGLQPAALLGHSLGEFSALVAAGALTFVDAVKLVRLRGLAMQEAVPAGVGAMAAVIGADPLALEQWCEEASTGGEVVSPANENGGGQIVIAGHAAAVERVVARAKENKARAMKLNVSAPFHCALMQPAAERVAEALATMDIAAPRAPVIANVDAEPYPTSGGAQDVRDRLVRQITGRVRWEASVRTVIRMDISRGLELGHGKVLCNLIKRIDKGFSLAAVGSPADLDVLKLGT</sequence>
<dbReference type="InterPro" id="IPR024925">
    <property type="entry name" value="Malonyl_CoA-ACP_transAc"/>
</dbReference>
<dbReference type="SUPFAM" id="SSF55048">
    <property type="entry name" value="Probable ACP-binding domain of malonyl-CoA ACP transacylase"/>
    <property type="match status" value="1"/>
</dbReference>
<evidence type="ECO:0000256" key="3">
    <source>
        <dbReference type="ARBA" id="ARBA00022679"/>
    </source>
</evidence>